<dbReference type="HAMAP" id="MF_00605">
    <property type="entry name" value="TrmD"/>
    <property type="match status" value="1"/>
</dbReference>
<feature type="domain" description="tRNA methyltransferase TRMD/TRM10-type" evidence="19">
    <location>
        <begin position="1"/>
        <end position="220"/>
    </location>
</feature>
<dbReference type="AlphaFoldDB" id="A0A9D0ZRG5"/>
<dbReference type="InterPro" id="IPR016009">
    <property type="entry name" value="tRNA_MeTrfase_TRMD/TRM10"/>
</dbReference>
<dbReference type="PIRSF" id="PIRSF000386">
    <property type="entry name" value="tRNA_mtase"/>
    <property type="match status" value="1"/>
</dbReference>
<dbReference type="FunFam" id="1.10.1270.20:FF:000001">
    <property type="entry name" value="tRNA (guanine-N(1)-)-methyltransferase"/>
    <property type="match status" value="1"/>
</dbReference>
<dbReference type="GO" id="GO:0005829">
    <property type="term" value="C:cytosol"/>
    <property type="evidence" value="ECO:0007669"/>
    <property type="project" value="TreeGrafter"/>
</dbReference>
<dbReference type="NCBIfam" id="TIGR00088">
    <property type="entry name" value="trmD"/>
    <property type="match status" value="1"/>
</dbReference>
<evidence type="ECO:0000256" key="11">
    <source>
        <dbReference type="ARBA" id="ARBA00022694"/>
    </source>
</evidence>
<dbReference type="InterPro" id="IPR023148">
    <property type="entry name" value="tRNA_m1G_MeTrfase_C_sf"/>
</dbReference>
<evidence type="ECO:0000256" key="3">
    <source>
        <dbReference type="ARBA" id="ARBA00007630"/>
    </source>
</evidence>
<comment type="similarity">
    <text evidence="3 15 17">Belongs to the RNA methyltransferase TrmD family.</text>
</comment>
<comment type="subunit">
    <text evidence="4 15 17">Homodimer.</text>
</comment>
<comment type="subcellular location">
    <subcellularLocation>
        <location evidence="2 15 17">Cytoplasm</location>
    </subcellularLocation>
</comment>
<reference evidence="20" key="2">
    <citation type="journal article" date="2021" name="PeerJ">
        <title>Extensive microbial diversity within the chicken gut microbiome revealed by metagenomics and culture.</title>
        <authorList>
            <person name="Gilroy R."/>
            <person name="Ravi A."/>
            <person name="Getino M."/>
            <person name="Pursley I."/>
            <person name="Horton D.L."/>
            <person name="Alikhan N.F."/>
            <person name="Baker D."/>
            <person name="Gharbi K."/>
            <person name="Hall N."/>
            <person name="Watson M."/>
            <person name="Adriaenssens E.M."/>
            <person name="Foster-Nyarko E."/>
            <person name="Jarju S."/>
            <person name="Secka A."/>
            <person name="Antonio M."/>
            <person name="Oren A."/>
            <person name="Chaudhuri R.R."/>
            <person name="La Ragione R."/>
            <person name="Hildebrand F."/>
            <person name="Pallen M.J."/>
        </authorList>
    </citation>
    <scope>NUCLEOTIDE SEQUENCE</scope>
    <source>
        <strain evidence="20">CHK147-3167</strain>
    </source>
</reference>
<evidence type="ECO:0000256" key="6">
    <source>
        <dbReference type="ARBA" id="ARBA00014679"/>
    </source>
</evidence>
<evidence type="ECO:0000256" key="9">
    <source>
        <dbReference type="ARBA" id="ARBA00022679"/>
    </source>
</evidence>
<gene>
    <name evidence="15 20" type="primary">trmD</name>
    <name evidence="20" type="ORF">IAB27_04780</name>
</gene>
<name>A0A9D0ZRG5_9FIRM</name>
<evidence type="ECO:0000256" key="7">
    <source>
        <dbReference type="ARBA" id="ARBA00022490"/>
    </source>
</evidence>
<evidence type="ECO:0000256" key="10">
    <source>
        <dbReference type="ARBA" id="ARBA00022691"/>
    </source>
</evidence>
<dbReference type="Gene3D" id="3.40.1280.10">
    <property type="match status" value="1"/>
</dbReference>
<dbReference type="SUPFAM" id="SSF75217">
    <property type="entry name" value="alpha/beta knot"/>
    <property type="match status" value="1"/>
</dbReference>
<dbReference type="Gene3D" id="1.10.1270.20">
    <property type="entry name" value="tRNA(m1g37)methyltransferase, domain 2"/>
    <property type="match status" value="1"/>
</dbReference>
<dbReference type="GO" id="GO:0002939">
    <property type="term" value="P:tRNA N1-guanine methylation"/>
    <property type="evidence" value="ECO:0007669"/>
    <property type="project" value="TreeGrafter"/>
</dbReference>
<reference evidence="20" key="1">
    <citation type="submission" date="2020-10" db="EMBL/GenBank/DDBJ databases">
        <authorList>
            <person name="Gilroy R."/>
        </authorList>
    </citation>
    <scope>NUCLEOTIDE SEQUENCE</scope>
    <source>
        <strain evidence="20">CHK147-3167</strain>
    </source>
</reference>
<dbReference type="InterPro" id="IPR002649">
    <property type="entry name" value="tRNA_m1G_MeTrfase_TrmD"/>
</dbReference>
<protein>
    <recommendedName>
        <fullName evidence="6 15">tRNA (guanine-N(1)-)-methyltransferase</fullName>
        <ecNumber evidence="5 15">2.1.1.228</ecNumber>
    </recommendedName>
    <alternativeName>
        <fullName evidence="12 15">M1G-methyltransferase</fullName>
    </alternativeName>
    <alternativeName>
        <fullName evidence="13 15">tRNA [GM37] methyltransferase</fullName>
    </alternativeName>
</protein>
<evidence type="ECO:0000256" key="12">
    <source>
        <dbReference type="ARBA" id="ARBA00029736"/>
    </source>
</evidence>
<evidence type="ECO:0000313" key="20">
    <source>
        <dbReference type="EMBL" id="HIQ90920.1"/>
    </source>
</evidence>
<dbReference type="NCBIfam" id="NF000648">
    <property type="entry name" value="PRK00026.1"/>
    <property type="match status" value="1"/>
</dbReference>
<keyword evidence="7 15" id="KW-0963">Cytoplasm</keyword>
<dbReference type="GO" id="GO:0052906">
    <property type="term" value="F:tRNA (guanine(37)-N1)-methyltransferase activity"/>
    <property type="evidence" value="ECO:0007669"/>
    <property type="project" value="UniProtKB-UniRule"/>
</dbReference>
<evidence type="ECO:0000256" key="16">
    <source>
        <dbReference type="PIRSR" id="PIRSR000386-1"/>
    </source>
</evidence>
<keyword evidence="8 15" id="KW-0489">Methyltransferase</keyword>
<keyword evidence="9 15" id="KW-0808">Transferase</keyword>
<evidence type="ECO:0000256" key="13">
    <source>
        <dbReference type="ARBA" id="ARBA00033392"/>
    </source>
</evidence>
<evidence type="ECO:0000256" key="18">
    <source>
        <dbReference type="SAM" id="MobiDB-lite"/>
    </source>
</evidence>
<dbReference type="InterPro" id="IPR029026">
    <property type="entry name" value="tRNA_m1G_MTases_N"/>
</dbReference>
<keyword evidence="10 15" id="KW-0949">S-adenosyl-L-methionine</keyword>
<evidence type="ECO:0000256" key="2">
    <source>
        <dbReference type="ARBA" id="ARBA00004496"/>
    </source>
</evidence>
<evidence type="ECO:0000313" key="21">
    <source>
        <dbReference type="Proteomes" id="UP000886786"/>
    </source>
</evidence>
<dbReference type="PANTHER" id="PTHR46417:SF1">
    <property type="entry name" value="TRNA (GUANINE-N(1)-)-METHYLTRANSFERASE"/>
    <property type="match status" value="1"/>
</dbReference>
<organism evidence="20 21">
    <name type="scientific">Candidatus Coprosoma intestinipullorum</name>
    <dbReference type="NCBI Taxonomy" id="2840752"/>
    <lineage>
        <taxon>Bacteria</taxon>
        <taxon>Bacillati</taxon>
        <taxon>Bacillota</taxon>
        <taxon>Bacillota incertae sedis</taxon>
        <taxon>Candidatus Coprosoma</taxon>
    </lineage>
</organism>
<dbReference type="Pfam" id="PF01746">
    <property type="entry name" value="tRNA_m1G_MT"/>
    <property type="match status" value="1"/>
</dbReference>
<comment type="function">
    <text evidence="1 15 17">Specifically methylates guanosine-37 in various tRNAs.</text>
</comment>
<comment type="caution">
    <text evidence="20">The sequence shown here is derived from an EMBL/GenBank/DDBJ whole genome shotgun (WGS) entry which is preliminary data.</text>
</comment>
<dbReference type="FunFam" id="3.40.1280.10:FF:000001">
    <property type="entry name" value="tRNA (guanine-N(1)-)-methyltransferase"/>
    <property type="match status" value="1"/>
</dbReference>
<dbReference type="CDD" id="cd18080">
    <property type="entry name" value="TrmD-like"/>
    <property type="match status" value="1"/>
</dbReference>
<feature type="binding site" evidence="15 16">
    <location>
        <begin position="129"/>
        <end position="134"/>
    </location>
    <ligand>
        <name>S-adenosyl-L-methionine</name>
        <dbReference type="ChEBI" id="CHEBI:59789"/>
    </ligand>
</feature>
<dbReference type="EMBL" id="DVFV01000088">
    <property type="protein sequence ID" value="HIQ90920.1"/>
    <property type="molecule type" value="Genomic_DNA"/>
</dbReference>
<dbReference type="EC" id="2.1.1.228" evidence="5 15"/>
<accession>A0A9D0ZRG5</accession>
<evidence type="ECO:0000256" key="15">
    <source>
        <dbReference type="HAMAP-Rule" id="MF_00605"/>
    </source>
</evidence>
<proteinExistence type="inferred from homology"/>
<evidence type="ECO:0000256" key="8">
    <source>
        <dbReference type="ARBA" id="ARBA00022603"/>
    </source>
</evidence>
<keyword evidence="11 15" id="KW-0819">tRNA processing</keyword>
<evidence type="ECO:0000256" key="4">
    <source>
        <dbReference type="ARBA" id="ARBA00011738"/>
    </source>
</evidence>
<feature type="region of interest" description="Disordered" evidence="18">
    <location>
        <begin position="204"/>
        <end position="223"/>
    </location>
</feature>
<dbReference type="PANTHER" id="PTHR46417">
    <property type="entry name" value="TRNA (GUANINE-N(1)-)-METHYLTRANSFERASE"/>
    <property type="match status" value="1"/>
</dbReference>
<feature type="binding site" evidence="15 16">
    <location>
        <position position="110"/>
    </location>
    <ligand>
        <name>S-adenosyl-L-methionine</name>
        <dbReference type="ChEBI" id="CHEBI:59789"/>
    </ligand>
</feature>
<dbReference type="InterPro" id="IPR029028">
    <property type="entry name" value="Alpha/beta_knot_MTases"/>
</dbReference>
<comment type="catalytic activity">
    <reaction evidence="14 15 17">
        <text>guanosine(37) in tRNA + S-adenosyl-L-methionine = N(1)-methylguanosine(37) in tRNA + S-adenosyl-L-homocysteine + H(+)</text>
        <dbReference type="Rhea" id="RHEA:36899"/>
        <dbReference type="Rhea" id="RHEA-COMP:10145"/>
        <dbReference type="Rhea" id="RHEA-COMP:10147"/>
        <dbReference type="ChEBI" id="CHEBI:15378"/>
        <dbReference type="ChEBI" id="CHEBI:57856"/>
        <dbReference type="ChEBI" id="CHEBI:59789"/>
        <dbReference type="ChEBI" id="CHEBI:73542"/>
        <dbReference type="ChEBI" id="CHEBI:74269"/>
        <dbReference type="EC" id="2.1.1.228"/>
    </reaction>
</comment>
<evidence type="ECO:0000256" key="1">
    <source>
        <dbReference type="ARBA" id="ARBA00002634"/>
    </source>
</evidence>
<evidence type="ECO:0000256" key="17">
    <source>
        <dbReference type="RuleBase" id="RU003464"/>
    </source>
</evidence>
<evidence type="ECO:0000259" key="19">
    <source>
        <dbReference type="Pfam" id="PF01746"/>
    </source>
</evidence>
<dbReference type="Proteomes" id="UP000886786">
    <property type="component" value="Unassembled WGS sequence"/>
</dbReference>
<sequence length="223" mass="25581">MKIDILTIFPEMFDGFLNHSIIKRAIEKGKVTINVHDIRKYSKDPHKRVDDYGYGGGRGMVLMPQPIFDAVDDLKDADSKILLMTPQGVPYKQKFAYDLAKEKHLIIICGHYEGFDERIRTLADMEISIGDYVLTGGEIPSMVITDSITRLLDGVIEKESHLKDSFNNNLLDYPVYTKPVDFRGMKVPDVLLSGHHANIEKYRKEEALKKTQERRPDLLERDD</sequence>
<evidence type="ECO:0000256" key="14">
    <source>
        <dbReference type="ARBA" id="ARBA00047783"/>
    </source>
</evidence>
<evidence type="ECO:0000256" key="5">
    <source>
        <dbReference type="ARBA" id="ARBA00012807"/>
    </source>
</evidence>